<evidence type="ECO:0000313" key="6">
    <source>
        <dbReference type="Proteomes" id="UP000032483"/>
    </source>
</evidence>
<reference evidence="2" key="1">
    <citation type="submission" date="2015-02" db="EMBL/GenBank/DDBJ databases">
        <title>A novel member of the family Ruminococcaceae isolated from human feces.</title>
        <authorList>
            <person name="Shkoporov A.N."/>
            <person name="Chaplin A.V."/>
            <person name="Motuzova O.V."/>
            <person name="Kafarskaia L.I."/>
            <person name="Khokhlova E.V."/>
            <person name="Efimov B.A."/>
        </authorList>
    </citation>
    <scope>NUCLEOTIDE SEQUENCE [LARGE SCALE GENOMIC DNA]</scope>
    <source>
        <strain evidence="2">585-1</strain>
    </source>
</reference>
<comment type="caution">
    <text evidence="2">The sequence shown here is derived from an EMBL/GenBank/DDBJ whole genome shotgun (WGS) entry which is preliminary data.</text>
</comment>
<feature type="transmembrane region" description="Helical" evidence="1">
    <location>
        <begin position="22"/>
        <end position="43"/>
    </location>
</feature>
<evidence type="ECO:0000313" key="8">
    <source>
        <dbReference type="Proteomes" id="UP000431913"/>
    </source>
</evidence>
<evidence type="ECO:0000256" key="1">
    <source>
        <dbReference type="SAM" id="Phobius"/>
    </source>
</evidence>
<dbReference type="Proteomes" id="UP000431913">
    <property type="component" value="Unassembled WGS sequence"/>
</dbReference>
<dbReference type="AlphaFoldDB" id="A0A0D8IYZ6"/>
<dbReference type="EMBL" id="VUNJ01000006">
    <property type="protein sequence ID" value="MST91708.1"/>
    <property type="molecule type" value="Genomic_DNA"/>
</dbReference>
<dbReference type="Proteomes" id="UP000053433">
    <property type="component" value="Unassembled WGS sequence"/>
</dbReference>
<dbReference type="Proteomes" id="UP000472755">
    <property type="component" value="Unassembled WGS sequence"/>
</dbReference>
<sequence>MEQNEILEETRRTNELLRGQLLWMRAAAALLAVLLAAVVVCLGNTMNSMGRISAALEGVDLAAVAEQVSKLDMDAVNRAISTLDGKISQMDVQAFNDAVAKLNGAVDALQSASDAVKSWGEGVSGGLAGLFGQ</sequence>
<dbReference type="Proteomes" id="UP000032483">
    <property type="component" value="Unassembled WGS sequence"/>
</dbReference>
<name>A0A0D8IYZ6_9FIRM</name>
<reference evidence="3 7" key="2">
    <citation type="submission" date="2015-10" db="EMBL/GenBank/DDBJ databases">
        <title>A novel member of the family Ruminococcaceae isolated from human faeces.</title>
        <authorList>
            <person name="Shkoporov A.N."/>
            <person name="Chaplin A.V."/>
            <person name="Motuzova O.V."/>
            <person name="Kafarskaia L.I."/>
            <person name="Efimov B.A."/>
        </authorList>
    </citation>
    <scope>NUCLEOTIDE SEQUENCE [LARGE SCALE GENOMIC DNA]</scope>
    <source>
        <strain evidence="3 7">668</strain>
    </source>
</reference>
<reference evidence="4 8" key="4">
    <citation type="submission" date="2019-08" db="EMBL/GenBank/DDBJ databases">
        <title>In-depth cultivation of the pig gut microbiome towards novel bacterial diversity and tailored functional studies.</title>
        <authorList>
            <person name="Wylensek D."/>
            <person name="Hitch T.C.A."/>
            <person name="Clavel T."/>
        </authorList>
    </citation>
    <scope>NUCLEOTIDE SEQUENCE [LARGE SCALE GENOMIC DNA]</scope>
    <source>
        <strain evidence="4 8">WCA3-601-WT-6J</strain>
    </source>
</reference>
<keyword evidence="1" id="KW-0812">Transmembrane</keyword>
<dbReference type="EMBL" id="JXXK01000012">
    <property type="protein sequence ID" value="KJF39897.1"/>
    <property type="molecule type" value="Genomic_DNA"/>
</dbReference>
<accession>A0A0D8IYZ6</accession>
<proteinExistence type="predicted"/>
<evidence type="ECO:0000313" key="3">
    <source>
        <dbReference type="EMBL" id="KUE76891.1"/>
    </source>
</evidence>
<dbReference type="RefSeq" id="WP_050005434.1">
    <property type="nucleotide sequence ID" value="NZ_CAUBBA010000030.1"/>
</dbReference>
<evidence type="ECO:0000313" key="4">
    <source>
        <dbReference type="EMBL" id="MST91708.1"/>
    </source>
</evidence>
<evidence type="ECO:0000313" key="2">
    <source>
        <dbReference type="EMBL" id="KJF39897.1"/>
    </source>
</evidence>
<accession>A0A0W7TSS7</accession>
<evidence type="ECO:0000313" key="5">
    <source>
        <dbReference type="EMBL" id="MTS28361.1"/>
    </source>
</evidence>
<keyword evidence="1" id="KW-0472">Membrane</keyword>
<keyword evidence="6" id="KW-1185">Reference proteome</keyword>
<organism evidence="2 6">
    <name type="scientific">Ruthenibacterium lactatiformans</name>
    <dbReference type="NCBI Taxonomy" id="1550024"/>
    <lineage>
        <taxon>Bacteria</taxon>
        <taxon>Bacillati</taxon>
        <taxon>Bacillota</taxon>
        <taxon>Clostridia</taxon>
        <taxon>Eubacteriales</taxon>
        <taxon>Oscillospiraceae</taxon>
        <taxon>Ruthenibacterium</taxon>
    </lineage>
</organism>
<keyword evidence="1" id="KW-1133">Transmembrane helix</keyword>
<protein>
    <submittedName>
        <fullName evidence="2">Uncharacterized protein</fullName>
    </submittedName>
</protein>
<evidence type="ECO:0000313" key="7">
    <source>
        <dbReference type="Proteomes" id="UP000053433"/>
    </source>
</evidence>
<evidence type="ECO:0000313" key="9">
    <source>
        <dbReference type="Proteomes" id="UP000472755"/>
    </source>
</evidence>
<reference evidence="5 9" key="3">
    <citation type="journal article" date="2019" name="Nat. Med.">
        <title>A library of human gut bacterial isolates paired with longitudinal multiomics data enables mechanistic microbiome research.</title>
        <authorList>
            <person name="Poyet M."/>
            <person name="Groussin M."/>
            <person name="Gibbons S.M."/>
            <person name="Avila-Pacheco J."/>
            <person name="Jiang X."/>
            <person name="Kearney S.M."/>
            <person name="Perrotta A.R."/>
            <person name="Berdy B."/>
            <person name="Zhao S."/>
            <person name="Lieberman T.D."/>
            <person name="Swanson P.K."/>
            <person name="Smith M."/>
            <person name="Roesemann S."/>
            <person name="Alexander J.E."/>
            <person name="Rich S.A."/>
            <person name="Livny J."/>
            <person name="Vlamakis H."/>
            <person name="Clish C."/>
            <person name="Bullock K."/>
            <person name="Deik A."/>
            <person name="Scott J."/>
            <person name="Pierce K.A."/>
            <person name="Xavier R.J."/>
            <person name="Alm E.J."/>
        </authorList>
    </citation>
    <scope>NUCLEOTIDE SEQUENCE [LARGE SCALE GENOMIC DNA]</scope>
    <source>
        <strain evidence="5 9">BIOML-A4</strain>
    </source>
</reference>
<dbReference type="EMBL" id="LMUA01000006">
    <property type="protein sequence ID" value="KUE76891.1"/>
    <property type="molecule type" value="Genomic_DNA"/>
</dbReference>
<gene>
    <name evidence="3" type="ORF">ASJ35_06335</name>
    <name evidence="4" type="ORF">FYJ76_07085</name>
    <name evidence="5" type="ORF">GMD59_13850</name>
    <name evidence="2" type="ORF">TQ39_10090</name>
</gene>
<dbReference type="EMBL" id="WMZU01000025">
    <property type="protein sequence ID" value="MTS28361.1"/>
    <property type="molecule type" value="Genomic_DNA"/>
</dbReference>
<dbReference type="GeneID" id="42856933"/>